<dbReference type="Pfam" id="PF09424">
    <property type="entry name" value="YqeY"/>
    <property type="match status" value="1"/>
</dbReference>
<dbReference type="InterPro" id="IPR003789">
    <property type="entry name" value="Asn/Gln_tRNA_amidoTrase-B-like"/>
</dbReference>
<keyword evidence="2" id="KW-1185">Reference proteome</keyword>
<dbReference type="GO" id="GO:0016740">
    <property type="term" value="F:transferase activity"/>
    <property type="evidence" value="ECO:0007669"/>
    <property type="project" value="UniProtKB-KW"/>
</dbReference>
<dbReference type="InterPro" id="IPR023168">
    <property type="entry name" value="GatB_Yqey_C_2"/>
</dbReference>
<dbReference type="Proteomes" id="UP000037755">
    <property type="component" value="Unassembled WGS sequence"/>
</dbReference>
<reference evidence="1 2" key="1">
    <citation type="submission" date="2015-08" db="EMBL/GenBank/DDBJ databases">
        <title>Whole genome sequence of Flavobacterium akiainvivens IK-1T, from decaying Wikstroemia oahuensis, an endemic Hawaiian shrub.</title>
        <authorList>
            <person name="Wan X."/>
            <person name="Hou S."/>
            <person name="Saito J."/>
            <person name="Donachie S."/>
        </authorList>
    </citation>
    <scope>NUCLEOTIDE SEQUENCE [LARGE SCALE GENOMIC DNA]</scope>
    <source>
        <strain evidence="1 2">IK-1</strain>
    </source>
</reference>
<dbReference type="AlphaFoldDB" id="A0A0M8MEZ9"/>
<dbReference type="Gene3D" id="1.10.1510.10">
    <property type="entry name" value="Uncharacterised protein YqeY/AIM41 PF09424, N-terminal domain"/>
    <property type="match status" value="1"/>
</dbReference>
<dbReference type="PANTHER" id="PTHR28055:SF1">
    <property type="entry name" value="ALTERED INHERITANCE OF MITOCHONDRIA PROTEIN 41, MITOCHONDRIAL"/>
    <property type="match status" value="1"/>
</dbReference>
<dbReference type="STRING" id="1202724.AM493_16765"/>
<dbReference type="RefSeq" id="WP_054409178.1">
    <property type="nucleotide sequence ID" value="NZ_FOYA01000011.1"/>
</dbReference>
<keyword evidence="1" id="KW-0808">Transferase</keyword>
<gene>
    <name evidence="1" type="ORF">AM493_16765</name>
</gene>
<evidence type="ECO:0000313" key="2">
    <source>
        <dbReference type="Proteomes" id="UP000037755"/>
    </source>
</evidence>
<protein>
    <submittedName>
        <fullName evidence="1">Glutamyl-tRNA amidotransferase</fullName>
    </submittedName>
</protein>
<name>A0A0M8MEZ9_9FLAO</name>
<dbReference type="Gene3D" id="1.10.10.410">
    <property type="match status" value="1"/>
</dbReference>
<comment type="caution">
    <text evidence="1">The sequence shown here is derived from an EMBL/GenBank/DDBJ whole genome shotgun (WGS) entry which is preliminary data.</text>
</comment>
<proteinExistence type="predicted"/>
<dbReference type="PATRIC" id="fig|1202724.3.peg.3480"/>
<dbReference type="InterPro" id="IPR019004">
    <property type="entry name" value="YqeY/Aim41"/>
</dbReference>
<accession>A0A0M8MEZ9</accession>
<organism evidence="1 2">
    <name type="scientific">Flavobacterium akiainvivens</name>
    <dbReference type="NCBI Taxonomy" id="1202724"/>
    <lineage>
        <taxon>Bacteria</taxon>
        <taxon>Pseudomonadati</taxon>
        <taxon>Bacteroidota</taxon>
        <taxon>Flavobacteriia</taxon>
        <taxon>Flavobacteriales</taxon>
        <taxon>Flavobacteriaceae</taxon>
        <taxon>Flavobacterium</taxon>
    </lineage>
</organism>
<dbReference type="PANTHER" id="PTHR28055">
    <property type="entry name" value="ALTERED INHERITANCE OF MITOCHONDRIA PROTEIN 41, MITOCHONDRIAL"/>
    <property type="match status" value="1"/>
</dbReference>
<dbReference type="GO" id="GO:0016884">
    <property type="term" value="F:carbon-nitrogen ligase activity, with glutamine as amido-N-donor"/>
    <property type="evidence" value="ECO:0007669"/>
    <property type="project" value="InterPro"/>
</dbReference>
<dbReference type="EMBL" id="LIYD01000005">
    <property type="protein sequence ID" value="KOS07514.1"/>
    <property type="molecule type" value="Genomic_DNA"/>
</dbReference>
<dbReference type="OrthoDB" id="9788127at2"/>
<dbReference type="SUPFAM" id="SSF89095">
    <property type="entry name" value="GatB/YqeY motif"/>
    <property type="match status" value="1"/>
</dbReference>
<sequence length="149" mass="16318">MSLQSQIMDAMKTAMKEKDTVALESLRAIKSAILLAQTESGAKEEISAEEEIKLLQRLVKQRKDSANIYIEQNRQDLADPELAQVAVIEKFLPAQLGEEEVEVIVRRIIAENNFSGMADMGKVMGIASKELAGQADGKTISTVVKKSLA</sequence>
<dbReference type="InterPro" id="IPR042184">
    <property type="entry name" value="YqeY/Aim41_N"/>
</dbReference>
<evidence type="ECO:0000313" key="1">
    <source>
        <dbReference type="EMBL" id="KOS07514.1"/>
    </source>
</evidence>